<proteinExistence type="predicted"/>
<dbReference type="EMBL" id="JAKKPZ010000371">
    <property type="protein sequence ID" value="KAI1695801.1"/>
    <property type="molecule type" value="Genomic_DNA"/>
</dbReference>
<gene>
    <name evidence="1" type="ORF">DdX_19384</name>
</gene>
<organism evidence="1 2">
    <name type="scientific">Ditylenchus destructor</name>
    <dbReference type="NCBI Taxonomy" id="166010"/>
    <lineage>
        <taxon>Eukaryota</taxon>
        <taxon>Metazoa</taxon>
        <taxon>Ecdysozoa</taxon>
        <taxon>Nematoda</taxon>
        <taxon>Chromadorea</taxon>
        <taxon>Rhabditida</taxon>
        <taxon>Tylenchina</taxon>
        <taxon>Tylenchomorpha</taxon>
        <taxon>Sphaerularioidea</taxon>
        <taxon>Anguinidae</taxon>
        <taxon>Anguininae</taxon>
        <taxon>Ditylenchus</taxon>
    </lineage>
</organism>
<name>A0AAD4QXG0_9BILA</name>
<sequence length="196" mass="22034">MPLYPLLRFFASIPISSMPLEIPLISVAACDSSLYTSLRITIFRLQSKPPPFTLPFHARHHCFVSRIVLILPISGPFIENEFVKNSECGLEFMKKISEIGNGTTLEKWCSILLDLVKCTYQLFIDNCGVEEANKAIEEMKKDQLNSLDYSIPECKEFAKYLISAEKSNASETPSVHVQTVETTTVYDTASTTEINV</sequence>
<comment type="caution">
    <text evidence="1">The sequence shown here is derived from an EMBL/GenBank/DDBJ whole genome shotgun (WGS) entry which is preliminary data.</text>
</comment>
<evidence type="ECO:0000313" key="2">
    <source>
        <dbReference type="Proteomes" id="UP001201812"/>
    </source>
</evidence>
<dbReference type="AlphaFoldDB" id="A0AAD4QXG0"/>
<accession>A0AAD4QXG0</accession>
<protein>
    <submittedName>
        <fullName evidence="1">Uncharacterized protein</fullName>
    </submittedName>
</protein>
<evidence type="ECO:0000313" key="1">
    <source>
        <dbReference type="EMBL" id="KAI1695801.1"/>
    </source>
</evidence>
<keyword evidence="2" id="KW-1185">Reference proteome</keyword>
<dbReference type="Proteomes" id="UP001201812">
    <property type="component" value="Unassembled WGS sequence"/>
</dbReference>
<reference evidence="1" key="1">
    <citation type="submission" date="2022-01" db="EMBL/GenBank/DDBJ databases">
        <title>Genome Sequence Resource for Two Populations of Ditylenchus destructor, the Migratory Endoparasitic Phytonematode.</title>
        <authorList>
            <person name="Zhang H."/>
            <person name="Lin R."/>
            <person name="Xie B."/>
        </authorList>
    </citation>
    <scope>NUCLEOTIDE SEQUENCE</scope>
    <source>
        <strain evidence="1">BazhouSP</strain>
    </source>
</reference>